<feature type="transmembrane region" description="Helical" evidence="1">
    <location>
        <begin position="265"/>
        <end position="293"/>
    </location>
</feature>
<keyword evidence="1" id="KW-0472">Membrane</keyword>
<evidence type="ECO:0000313" key="2">
    <source>
        <dbReference type="EMBL" id="MPC35133.1"/>
    </source>
</evidence>
<protein>
    <submittedName>
        <fullName evidence="2">Uncharacterized protein</fullName>
    </submittedName>
</protein>
<comment type="caution">
    <text evidence="2">The sequence shown here is derived from an EMBL/GenBank/DDBJ whole genome shotgun (WGS) entry which is preliminary data.</text>
</comment>
<gene>
    <name evidence="2" type="ORF">E2C01_028548</name>
</gene>
<keyword evidence="1" id="KW-1133">Transmembrane helix</keyword>
<reference evidence="2 3" key="1">
    <citation type="submission" date="2019-05" db="EMBL/GenBank/DDBJ databases">
        <title>Another draft genome of Portunus trituberculatus and its Hox gene families provides insights of decapod evolution.</title>
        <authorList>
            <person name="Jeong J.-H."/>
            <person name="Song I."/>
            <person name="Kim S."/>
            <person name="Choi T."/>
            <person name="Kim D."/>
            <person name="Ryu S."/>
            <person name="Kim W."/>
        </authorList>
    </citation>
    <scope>NUCLEOTIDE SEQUENCE [LARGE SCALE GENOMIC DNA]</scope>
    <source>
        <tissue evidence="2">Muscle</tissue>
    </source>
</reference>
<keyword evidence="3" id="KW-1185">Reference proteome</keyword>
<accession>A0A5B7EQA7</accession>
<dbReference type="EMBL" id="VSRR010003207">
    <property type="protein sequence ID" value="MPC35133.1"/>
    <property type="molecule type" value="Genomic_DNA"/>
</dbReference>
<sequence>MHTHLEKLLGAGLSTVEGYDGVEGALHHCLSRLVGQVCGEHKDLTLLLHVLCIAGGHPGPSPSSTLDPECPHPSPKPSISAICRQTWALVQNHLCLAAFIISSSGNKIFEHQETKEIPSPTPSPGLDLNPSPIPGLIPSLSPIAGLISYSGPIAIPISSPIPSPSPVVVPCPGLIPCPQPQPPALTTVTPAPLGWGSPVGGMAWLLAYLQCGGVTVRCRRGWALPHTPPPPWHPPPRTAPHNLHTHTYTGRYLGGYKLPQHSPSLVCGGVVVVVVVEVVVVVVVVMVVVVVVMDEVLGLVSPSGPPLAISVLT</sequence>
<keyword evidence="1" id="KW-0812">Transmembrane</keyword>
<dbReference type="Proteomes" id="UP000324222">
    <property type="component" value="Unassembled WGS sequence"/>
</dbReference>
<evidence type="ECO:0000256" key="1">
    <source>
        <dbReference type="SAM" id="Phobius"/>
    </source>
</evidence>
<evidence type="ECO:0000313" key="3">
    <source>
        <dbReference type="Proteomes" id="UP000324222"/>
    </source>
</evidence>
<name>A0A5B7EQA7_PORTR</name>
<dbReference type="AlphaFoldDB" id="A0A5B7EQA7"/>
<proteinExistence type="predicted"/>
<organism evidence="2 3">
    <name type="scientific">Portunus trituberculatus</name>
    <name type="common">Swimming crab</name>
    <name type="synonym">Neptunus trituberculatus</name>
    <dbReference type="NCBI Taxonomy" id="210409"/>
    <lineage>
        <taxon>Eukaryota</taxon>
        <taxon>Metazoa</taxon>
        <taxon>Ecdysozoa</taxon>
        <taxon>Arthropoda</taxon>
        <taxon>Crustacea</taxon>
        <taxon>Multicrustacea</taxon>
        <taxon>Malacostraca</taxon>
        <taxon>Eumalacostraca</taxon>
        <taxon>Eucarida</taxon>
        <taxon>Decapoda</taxon>
        <taxon>Pleocyemata</taxon>
        <taxon>Brachyura</taxon>
        <taxon>Eubrachyura</taxon>
        <taxon>Portunoidea</taxon>
        <taxon>Portunidae</taxon>
        <taxon>Portuninae</taxon>
        <taxon>Portunus</taxon>
    </lineage>
</organism>